<dbReference type="OrthoDB" id="5125543at2"/>
<keyword evidence="2" id="KW-0732">Signal</keyword>
<feature type="chain" id="PRO_5017630088" evidence="2">
    <location>
        <begin position="26"/>
        <end position="197"/>
    </location>
</feature>
<dbReference type="EMBL" id="QKXQ01000581">
    <property type="protein sequence ID" value="REH90867.1"/>
    <property type="molecule type" value="Genomic_DNA"/>
</dbReference>
<feature type="compositionally biased region" description="Basic and acidic residues" evidence="1">
    <location>
        <begin position="39"/>
        <end position="53"/>
    </location>
</feature>
<evidence type="ECO:0000313" key="5">
    <source>
        <dbReference type="EMBL" id="REI19318.1"/>
    </source>
</evidence>
<dbReference type="Proteomes" id="UP000256562">
    <property type="component" value="Unassembled WGS sequence"/>
</dbReference>
<proteinExistence type="predicted"/>
<evidence type="ECO:0000259" key="3">
    <source>
        <dbReference type="Pfam" id="PF00068"/>
    </source>
</evidence>
<evidence type="ECO:0000313" key="6">
    <source>
        <dbReference type="Proteomes" id="UP000256337"/>
    </source>
</evidence>
<evidence type="ECO:0000256" key="2">
    <source>
        <dbReference type="SAM" id="SignalP"/>
    </source>
</evidence>
<organism evidence="4 7">
    <name type="scientific">Staphylococcus felis</name>
    <dbReference type="NCBI Taxonomy" id="46127"/>
    <lineage>
        <taxon>Bacteria</taxon>
        <taxon>Bacillati</taxon>
        <taxon>Bacillota</taxon>
        <taxon>Bacilli</taxon>
        <taxon>Bacillales</taxon>
        <taxon>Staphylococcaceae</taxon>
        <taxon>Staphylococcus</taxon>
    </lineage>
</organism>
<evidence type="ECO:0000313" key="7">
    <source>
        <dbReference type="Proteomes" id="UP000256562"/>
    </source>
</evidence>
<sequence length="197" mass="22260">MKKCFSFVLISVFLLSIIFSAPVHAQENSNGSENQEFTPEEKQQLEKDKKEAQFNDSYLKQDSEGNFIVDKNKMNDDNLNKNQQDNIIEYSKAKSELKPDGFSTYKKKKKKMWYGHYCGKGNIGGKPIDALDSACKKHDNCYAKHGWGACACDAPFIRATNKIIKNKKYSANMRKKAKQARLVFASGYFVSCAPGAN</sequence>
<gene>
    <name evidence="5" type="ORF">DOS76_11305</name>
    <name evidence="4" type="ORF">DOS83_12065</name>
</gene>
<comment type="caution">
    <text evidence="4">The sequence shown here is derived from an EMBL/GenBank/DDBJ whole genome shotgun (WGS) entry which is preliminary data.</text>
</comment>
<feature type="signal peptide" evidence="2">
    <location>
        <begin position="1"/>
        <end position="25"/>
    </location>
</feature>
<protein>
    <submittedName>
        <fullName evidence="4">Phospholipase</fullName>
    </submittedName>
</protein>
<reference evidence="6 7" key="1">
    <citation type="journal article" date="2018" name="Vet. Microbiol.">
        <title>Characterisation of Staphylococcus felis isolated from cats using whole genome sequencing.</title>
        <authorList>
            <person name="Worthing K."/>
            <person name="Pang S."/>
            <person name="Trott D.J."/>
            <person name="Abraham S."/>
            <person name="Coombs G.W."/>
            <person name="Jordan D."/>
            <person name="McIntyre L."/>
            <person name="Davies M.R."/>
            <person name="Norris J."/>
        </authorList>
    </citation>
    <scope>NUCLEOTIDE SEQUENCE [LARGE SCALE GENOMIC DNA]</scope>
    <source>
        <strain evidence="5 6">F25</strain>
        <strain evidence="4 7">F9</strain>
    </source>
</reference>
<evidence type="ECO:0000313" key="4">
    <source>
        <dbReference type="EMBL" id="REH90867.1"/>
    </source>
</evidence>
<dbReference type="GO" id="GO:0006644">
    <property type="term" value="P:phospholipid metabolic process"/>
    <property type="evidence" value="ECO:0007669"/>
    <property type="project" value="InterPro"/>
</dbReference>
<dbReference type="InterPro" id="IPR036444">
    <property type="entry name" value="PLipase_A2_dom_sf"/>
</dbReference>
<feature type="domain" description="Phospholipase A2-like central" evidence="3">
    <location>
        <begin position="109"/>
        <end position="174"/>
    </location>
</feature>
<dbReference type="RefSeq" id="WP_115865776.1">
    <property type="nucleotide sequence ID" value="NZ_CAJUZQ010000001.1"/>
</dbReference>
<evidence type="ECO:0000256" key="1">
    <source>
        <dbReference type="SAM" id="MobiDB-lite"/>
    </source>
</evidence>
<feature type="compositionally biased region" description="Polar residues" evidence="1">
    <location>
        <begin position="28"/>
        <end position="37"/>
    </location>
</feature>
<dbReference type="AlphaFoldDB" id="A0A3E0ILN4"/>
<name>A0A3E0ILN4_9STAP</name>
<dbReference type="Proteomes" id="UP000256337">
    <property type="component" value="Unassembled WGS sequence"/>
</dbReference>
<dbReference type="SUPFAM" id="SSF48619">
    <property type="entry name" value="Phospholipase A2, PLA2"/>
    <property type="match status" value="1"/>
</dbReference>
<feature type="region of interest" description="Disordered" evidence="1">
    <location>
        <begin position="28"/>
        <end position="53"/>
    </location>
</feature>
<dbReference type="EMBL" id="QKYD01000163">
    <property type="protein sequence ID" value="REI19318.1"/>
    <property type="molecule type" value="Genomic_DNA"/>
</dbReference>
<accession>A0A3E0ILN4</accession>
<dbReference type="InterPro" id="IPR016090">
    <property type="entry name" value="PLA2-like_dom"/>
</dbReference>
<dbReference type="GO" id="GO:0050482">
    <property type="term" value="P:arachidonate secretion"/>
    <property type="evidence" value="ECO:0007669"/>
    <property type="project" value="InterPro"/>
</dbReference>
<dbReference type="GO" id="GO:0004623">
    <property type="term" value="F:phospholipase A2 activity"/>
    <property type="evidence" value="ECO:0007669"/>
    <property type="project" value="InterPro"/>
</dbReference>
<dbReference type="Pfam" id="PF00068">
    <property type="entry name" value="Phospholip_A2_1"/>
    <property type="match status" value="1"/>
</dbReference>
<dbReference type="Gene3D" id="1.20.90.10">
    <property type="entry name" value="Phospholipase A2 domain"/>
    <property type="match status" value="1"/>
</dbReference>